<dbReference type="Pfam" id="PF00850">
    <property type="entry name" value="Hist_deacetyl"/>
    <property type="match status" value="1"/>
</dbReference>
<organism evidence="3 4">
    <name type="scientific">Plasticicumulans acidivorans</name>
    <dbReference type="NCBI Taxonomy" id="886464"/>
    <lineage>
        <taxon>Bacteria</taxon>
        <taxon>Pseudomonadati</taxon>
        <taxon>Pseudomonadota</taxon>
        <taxon>Gammaproteobacteria</taxon>
        <taxon>Candidatus Competibacteraceae</taxon>
        <taxon>Plasticicumulans</taxon>
    </lineage>
</organism>
<dbReference type="InterPro" id="IPR000286">
    <property type="entry name" value="HDACs"/>
</dbReference>
<keyword evidence="4" id="KW-1185">Reference proteome</keyword>
<proteinExistence type="inferred from homology"/>
<dbReference type="PANTHER" id="PTHR10625:SF10">
    <property type="entry name" value="HISTONE DEACETYLASE HDAC1"/>
    <property type="match status" value="1"/>
</dbReference>
<feature type="domain" description="Histone deacetylase" evidence="2">
    <location>
        <begin position="2"/>
        <end position="280"/>
    </location>
</feature>
<comment type="similarity">
    <text evidence="1">Belongs to the histone deacetylase family.</text>
</comment>
<dbReference type="CDD" id="cd11599">
    <property type="entry name" value="HDAC_classII_2"/>
    <property type="match status" value="1"/>
</dbReference>
<dbReference type="InterPro" id="IPR037138">
    <property type="entry name" value="His_deacetylse_dom_sf"/>
</dbReference>
<dbReference type="InterPro" id="IPR023801">
    <property type="entry name" value="His_deacetylse_dom"/>
</dbReference>
<evidence type="ECO:0000313" key="3">
    <source>
        <dbReference type="EMBL" id="PWV58930.1"/>
    </source>
</evidence>
<dbReference type="PRINTS" id="PR01270">
    <property type="entry name" value="HDASUPER"/>
</dbReference>
<evidence type="ECO:0000256" key="1">
    <source>
        <dbReference type="ARBA" id="ARBA00005947"/>
    </source>
</evidence>
<name>A0A317MQX0_9GAMM</name>
<dbReference type="GO" id="GO:0004407">
    <property type="term" value="F:histone deacetylase activity"/>
    <property type="evidence" value="ECO:0007669"/>
    <property type="project" value="TreeGrafter"/>
</dbReference>
<evidence type="ECO:0000313" key="4">
    <source>
        <dbReference type="Proteomes" id="UP000246569"/>
    </source>
</evidence>
<reference evidence="3 4" key="1">
    <citation type="submission" date="2018-05" db="EMBL/GenBank/DDBJ databases">
        <title>Genomic Encyclopedia of Type Strains, Phase IV (KMG-IV): sequencing the most valuable type-strain genomes for metagenomic binning, comparative biology and taxonomic classification.</title>
        <authorList>
            <person name="Goeker M."/>
        </authorList>
    </citation>
    <scope>NUCLEOTIDE SEQUENCE [LARGE SCALE GENOMIC DNA]</scope>
    <source>
        <strain evidence="3 4">DSM 23606</strain>
    </source>
</reference>
<dbReference type="AlphaFoldDB" id="A0A317MQX0"/>
<evidence type="ECO:0000259" key="2">
    <source>
        <dbReference type="Pfam" id="PF00850"/>
    </source>
</evidence>
<dbReference type="Proteomes" id="UP000246569">
    <property type="component" value="Unassembled WGS sequence"/>
</dbReference>
<dbReference type="Gene3D" id="3.40.800.20">
    <property type="entry name" value="Histone deacetylase domain"/>
    <property type="match status" value="1"/>
</dbReference>
<accession>A0A317MQX0</accession>
<comment type="caution">
    <text evidence="3">The sequence shown here is derived from an EMBL/GenBank/DDBJ whole genome shotgun (WGS) entry which is preliminary data.</text>
</comment>
<dbReference type="EMBL" id="QGTJ01000013">
    <property type="protein sequence ID" value="PWV58930.1"/>
    <property type="molecule type" value="Genomic_DNA"/>
</dbReference>
<dbReference type="SUPFAM" id="SSF52768">
    <property type="entry name" value="Arginase/deacetylase"/>
    <property type="match status" value="1"/>
</dbReference>
<dbReference type="InterPro" id="IPR023696">
    <property type="entry name" value="Ureohydrolase_dom_sf"/>
</dbReference>
<gene>
    <name evidence="3" type="ORF">C7443_113114</name>
</gene>
<sequence>MQAVLDALGTDEFAALNWREAPPASFEQIERVHPPRYVDKVMSRIPAWGSAAIDGDTLLSPGSFEAALRAAGAVCTAIDAVFAGETTNAFCAIRPPGHHAEREKAMGFCLFNNIAIGAAHARKRHGIRRVAIVDFDVHHGNGTQNICAEQADILYVSTHQAPLYPGTGHRDEHGVANNILNIPLGPGTDGVKLRSVWEQEIAPALYAHEPELLLLSAGFDAHRDDPLAEFMFEEDDYVWLTRQLLGVAANCCGNRVVSALEGGYELSALAASAAAHVRTLLEV</sequence>
<dbReference type="GO" id="GO:0040029">
    <property type="term" value="P:epigenetic regulation of gene expression"/>
    <property type="evidence" value="ECO:0007669"/>
    <property type="project" value="TreeGrafter"/>
</dbReference>
<protein>
    <submittedName>
        <fullName evidence="3">Acetoin utilization deacetylase AcuC-like enzyme</fullName>
    </submittedName>
</protein>
<dbReference type="PANTHER" id="PTHR10625">
    <property type="entry name" value="HISTONE DEACETYLASE HDAC1-RELATED"/>
    <property type="match status" value="1"/>
</dbReference>